<evidence type="ECO:0000256" key="7">
    <source>
        <dbReference type="SAM" id="MobiDB-lite"/>
    </source>
</evidence>
<dbReference type="SMART" id="SM00673">
    <property type="entry name" value="CARP"/>
    <property type="match status" value="2"/>
</dbReference>
<evidence type="ECO:0000313" key="9">
    <source>
        <dbReference type="EMBL" id="KAK1314258.1"/>
    </source>
</evidence>
<dbReference type="InterPro" id="IPR016098">
    <property type="entry name" value="CAP/MinC_C"/>
</dbReference>
<comment type="subunit">
    <text evidence="6">Supercomplex made of cofactors A to E. Cofactors A and D function by capturing and stabilizing tubulin in a quasi-native conformation. Cofactor E binds to the cofactor D-tubulin complex; interaction with cofactor C then causes the release of tubulin polypeptides that are committed to the native state.</text>
</comment>
<gene>
    <name evidence="9" type="primary">POR</name>
    <name evidence="9" type="ORF">QJS10_CPA06g02065</name>
</gene>
<evidence type="ECO:0000313" key="10">
    <source>
        <dbReference type="Proteomes" id="UP001180020"/>
    </source>
</evidence>
<keyword evidence="3" id="KW-0963">Cytoplasm</keyword>
<dbReference type="AlphaFoldDB" id="A0AAV9EPW6"/>
<evidence type="ECO:0000256" key="4">
    <source>
        <dbReference type="ARBA" id="ARBA00022990"/>
    </source>
</evidence>
<keyword evidence="5" id="KW-0143">Chaperone</keyword>
<evidence type="ECO:0000256" key="2">
    <source>
        <dbReference type="ARBA" id="ARBA00008848"/>
    </source>
</evidence>
<protein>
    <submittedName>
        <fullName evidence="9">Tubulin-folding cofactor C</fullName>
    </submittedName>
</protein>
<dbReference type="Gene3D" id="2.160.20.70">
    <property type="match status" value="1"/>
</dbReference>
<reference evidence="9" key="1">
    <citation type="journal article" date="2023" name="Nat. Commun.">
        <title>Diploid and tetraploid genomes of Acorus and the evolution of monocots.</title>
        <authorList>
            <person name="Ma L."/>
            <person name="Liu K.W."/>
            <person name="Li Z."/>
            <person name="Hsiao Y.Y."/>
            <person name="Qi Y."/>
            <person name="Fu T."/>
            <person name="Tang G.D."/>
            <person name="Zhang D."/>
            <person name="Sun W.H."/>
            <person name="Liu D.K."/>
            <person name="Li Y."/>
            <person name="Chen G.Z."/>
            <person name="Liu X.D."/>
            <person name="Liao X.Y."/>
            <person name="Jiang Y.T."/>
            <person name="Yu X."/>
            <person name="Hao Y."/>
            <person name="Huang J."/>
            <person name="Zhao X.W."/>
            <person name="Ke S."/>
            <person name="Chen Y.Y."/>
            <person name="Wu W.L."/>
            <person name="Hsu J.L."/>
            <person name="Lin Y.F."/>
            <person name="Huang M.D."/>
            <person name="Li C.Y."/>
            <person name="Huang L."/>
            <person name="Wang Z.W."/>
            <person name="Zhao X."/>
            <person name="Zhong W.Y."/>
            <person name="Peng D.H."/>
            <person name="Ahmad S."/>
            <person name="Lan S."/>
            <person name="Zhang J.S."/>
            <person name="Tsai W.C."/>
            <person name="Van de Peer Y."/>
            <person name="Liu Z.J."/>
        </authorList>
    </citation>
    <scope>NUCLEOTIDE SEQUENCE</scope>
    <source>
        <strain evidence="9">CP</strain>
    </source>
</reference>
<dbReference type="GO" id="GO:0007021">
    <property type="term" value="P:tubulin complex assembly"/>
    <property type="evidence" value="ECO:0007669"/>
    <property type="project" value="TreeGrafter"/>
</dbReference>
<dbReference type="GO" id="GO:0007023">
    <property type="term" value="P:post-chaperonin tubulin folding pathway"/>
    <property type="evidence" value="ECO:0007669"/>
    <property type="project" value="InterPro"/>
</dbReference>
<dbReference type="InterPro" id="IPR038397">
    <property type="entry name" value="TBCC_N_sf"/>
</dbReference>
<dbReference type="GO" id="GO:0015631">
    <property type="term" value="F:tubulin binding"/>
    <property type="evidence" value="ECO:0007669"/>
    <property type="project" value="InterPro"/>
</dbReference>
<dbReference type="PANTHER" id="PTHR15139">
    <property type="entry name" value="TUBULIN FOLDING COFACTOR C"/>
    <property type="match status" value="1"/>
</dbReference>
<comment type="subcellular location">
    <subcellularLocation>
        <location evidence="1">Cytoplasm</location>
    </subcellularLocation>
</comment>
<evidence type="ECO:0000259" key="8">
    <source>
        <dbReference type="PROSITE" id="PS51329"/>
    </source>
</evidence>
<proteinExistence type="inferred from homology"/>
<dbReference type="InterPro" id="IPR017901">
    <property type="entry name" value="C-CAP_CF_C-like"/>
</dbReference>
<dbReference type="Gene3D" id="1.20.58.1250">
    <property type="entry name" value="Tubulin Binding Cofactor C, N-terminal domain"/>
    <property type="match status" value="1"/>
</dbReference>
<dbReference type="Proteomes" id="UP001180020">
    <property type="component" value="Unassembled WGS sequence"/>
</dbReference>
<dbReference type="EMBL" id="JAUJYO010000006">
    <property type="protein sequence ID" value="KAK1314258.1"/>
    <property type="molecule type" value="Genomic_DNA"/>
</dbReference>
<evidence type="ECO:0000256" key="5">
    <source>
        <dbReference type="ARBA" id="ARBA00023186"/>
    </source>
</evidence>
<dbReference type="PANTHER" id="PTHR15139:SF0">
    <property type="entry name" value="TUBULIN-SPECIFIC CHAPERONE C"/>
    <property type="match status" value="1"/>
</dbReference>
<dbReference type="GO" id="GO:0005737">
    <property type="term" value="C:cytoplasm"/>
    <property type="evidence" value="ECO:0007669"/>
    <property type="project" value="UniProtKB-SubCell"/>
</dbReference>
<name>A0AAV9EPW6_ACOCL</name>
<reference evidence="9" key="2">
    <citation type="submission" date="2023-06" db="EMBL/GenBank/DDBJ databases">
        <authorList>
            <person name="Ma L."/>
            <person name="Liu K.-W."/>
            <person name="Li Z."/>
            <person name="Hsiao Y.-Y."/>
            <person name="Qi Y."/>
            <person name="Fu T."/>
            <person name="Tang G."/>
            <person name="Zhang D."/>
            <person name="Sun W.-H."/>
            <person name="Liu D.-K."/>
            <person name="Li Y."/>
            <person name="Chen G.-Z."/>
            <person name="Liu X.-D."/>
            <person name="Liao X.-Y."/>
            <person name="Jiang Y.-T."/>
            <person name="Yu X."/>
            <person name="Hao Y."/>
            <person name="Huang J."/>
            <person name="Zhao X.-W."/>
            <person name="Ke S."/>
            <person name="Chen Y.-Y."/>
            <person name="Wu W.-L."/>
            <person name="Hsu J.-L."/>
            <person name="Lin Y.-F."/>
            <person name="Huang M.-D."/>
            <person name="Li C.-Y."/>
            <person name="Huang L."/>
            <person name="Wang Z.-W."/>
            <person name="Zhao X."/>
            <person name="Zhong W.-Y."/>
            <person name="Peng D.-H."/>
            <person name="Ahmad S."/>
            <person name="Lan S."/>
            <person name="Zhang J.-S."/>
            <person name="Tsai W.-C."/>
            <person name="Van De Peer Y."/>
            <person name="Liu Z.-J."/>
        </authorList>
    </citation>
    <scope>NUCLEOTIDE SEQUENCE</scope>
    <source>
        <strain evidence="9">CP</strain>
        <tissue evidence="9">Leaves</tissue>
    </source>
</reference>
<evidence type="ECO:0000256" key="6">
    <source>
        <dbReference type="ARBA" id="ARBA00026055"/>
    </source>
</evidence>
<dbReference type="Pfam" id="PF16752">
    <property type="entry name" value="TBCC_N"/>
    <property type="match status" value="1"/>
</dbReference>
<dbReference type="InterPro" id="IPR006599">
    <property type="entry name" value="CARP_motif"/>
</dbReference>
<keyword evidence="4" id="KW-0007">Acetylation</keyword>
<dbReference type="PROSITE" id="PS51329">
    <property type="entry name" value="C_CAP_COFACTOR_C"/>
    <property type="match status" value="1"/>
</dbReference>
<accession>A0AAV9EPW6</accession>
<feature type="domain" description="C-CAP/cofactor C-like" evidence="8">
    <location>
        <begin position="148"/>
        <end position="329"/>
    </location>
</feature>
<comment type="caution">
    <text evidence="9">The sequence shown here is derived from an EMBL/GenBank/DDBJ whole genome shotgun (WGS) entry which is preliminary data.</text>
</comment>
<sequence length="358" mass="40398">MDDGGEHEVLNSIPPAKTLDPVAHKKHLAMVERLSKGASAVKVSLDPSSSAADAPPPFESTKSFLDRFSDSRRSIESDLFRLRSQISDPGTGSDPKPDLEKVSAAISDLERLVAENSYFLPPYEVRSSLKAVSDLKESLESVNSEILPRKKFSFRNKSSKKERSDQLVIEKSNFTVQNPNFFVRDSPGFRDREGVVLVKHFRRDSDEAEGDFTLADLRSCEIHITGRFRALFVHRLKNCRVFVGPVLGSILIENAESCLFMLASHQIRIHEAKGTDFYLRVRSRPIIENCSGVRVAPYRLFYEGIERDLRDSGLEDETGNWANVDDFRWLRAVQSPNWCVLPEEERVDVVDISASEPN</sequence>
<dbReference type="InterPro" id="IPR012945">
    <property type="entry name" value="Tubulin-bd_cofactor_C_dom"/>
</dbReference>
<dbReference type="InterPro" id="IPR031925">
    <property type="entry name" value="TBCC_N"/>
</dbReference>
<comment type="similarity">
    <text evidence="2">Belongs to the TBCC family.</text>
</comment>
<dbReference type="Pfam" id="PF07986">
    <property type="entry name" value="TBCC"/>
    <property type="match status" value="1"/>
</dbReference>
<keyword evidence="10" id="KW-1185">Reference proteome</keyword>
<dbReference type="InterPro" id="IPR027684">
    <property type="entry name" value="TBCC"/>
</dbReference>
<evidence type="ECO:0000256" key="3">
    <source>
        <dbReference type="ARBA" id="ARBA00022490"/>
    </source>
</evidence>
<feature type="region of interest" description="Disordered" evidence="7">
    <location>
        <begin position="42"/>
        <end position="63"/>
    </location>
</feature>
<organism evidence="9 10">
    <name type="scientific">Acorus calamus</name>
    <name type="common">Sweet flag</name>
    <dbReference type="NCBI Taxonomy" id="4465"/>
    <lineage>
        <taxon>Eukaryota</taxon>
        <taxon>Viridiplantae</taxon>
        <taxon>Streptophyta</taxon>
        <taxon>Embryophyta</taxon>
        <taxon>Tracheophyta</taxon>
        <taxon>Spermatophyta</taxon>
        <taxon>Magnoliopsida</taxon>
        <taxon>Liliopsida</taxon>
        <taxon>Acoraceae</taxon>
        <taxon>Acorus</taxon>
    </lineage>
</organism>
<dbReference type="FunFam" id="2.160.20.70:FF:000009">
    <property type="entry name" value="Tubulin-folding cofactor C"/>
    <property type="match status" value="1"/>
</dbReference>
<evidence type="ECO:0000256" key="1">
    <source>
        <dbReference type="ARBA" id="ARBA00004496"/>
    </source>
</evidence>